<organism evidence="1 2">
    <name type="scientific">Microbacterium helvum</name>
    <dbReference type="NCBI Taxonomy" id="2773713"/>
    <lineage>
        <taxon>Bacteria</taxon>
        <taxon>Bacillati</taxon>
        <taxon>Actinomycetota</taxon>
        <taxon>Actinomycetes</taxon>
        <taxon>Micrococcales</taxon>
        <taxon>Microbacteriaceae</taxon>
        <taxon>Microbacterium</taxon>
    </lineage>
</organism>
<evidence type="ECO:0008006" key="3">
    <source>
        <dbReference type="Google" id="ProtNLM"/>
    </source>
</evidence>
<accession>A0ABR8NL68</accession>
<evidence type="ECO:0000313" key="1">
    <source>
        <dbReference type="EMBL" id="MBD3941192.1"/>
    </source>
</evidence>
<dbReference type="EMBL" id="JACXZS010000003">
    <property type="protein sequence ID" value="MBD3941192.1"/>
    <property type="molecule type" value="Genomic_DNA"/>
</dbReference>
<keyword evidence="2" id="KW-1185">Reference proteome</keyword>
<protein>
    <recommendedName>
        <fullName evidence="3">Secreted protein</fullName>
    </recommendedName>
</protein>
<name>A0ABR8NL68_9MICO</name>
<evidence type="ECO:0000313" key="2">
    <source>
        <dbReference type="Proteomes" id="UP000598426"/>
    </source>
</evidence>
<sequence length="264" mass="28565">MEWILLGWAWVVPAVAGAGAATYVGLTTRGRRARRLELDAARHEESQAYRELVAAKARVRVAQADVMTAKARAATPQAAEARRELQLARQDERSASLALRASRSRVKAGYSQYRAGSPGDPLPIERLWAEHDAANARWLSYETDVDKALKYSQVTDSRHPATVVFLRAQREALTARPTLRDRVSPQQYLEYRRAVRALQAALVEAERAAGVPGAAPPSAAQAAAATTAATISAAASMIADLADRLPTLISRPPSSAPSRERPPT</sequence>
<dbReference type="Proteomes" id="UP000598426">
    <property type="component" value="Unassembled WGS sequence"/>
</dbReference>
<proteinExistence type="predicted"/>
<gene>
    <name evidence="1" type="ORF">IF188_05700</name>
</gene>
<reference evidence="1 2" key="1">
    <citation type="submission" date="2020-09" db="EMBL/GenBank/DDBJ databases">
        <title>Isolation and identification of active actinomycetes.</title>
        <authorList>
            <person name="Li X."/>
        </authorList>
    </citation>
    <scope>NUCLEOTIDE SEQUENCE [LARGE SCALE GENOMIC DNA]</scope>
    <source>
        <strain evidence="1 2">NEAU-LLC</strain>
    </source>
</reference>
<comment type="caution">
    <text evidence="1">The sequence shown here is derived from an EMBL/GenBank/DDBJ whole genome shotgun (WGS) entry which is preliminary data.</text>
</comment>
<dbReference type="RefSeq" id="WP_191170829.1">
    <property type="nucleotide sequence ID" value="NZ_JACXZS010000003.1"/>
</dbReference>